<gene>
    <name evidence="1" type="ORF">JFY71_06715</name>
</gene>
<dbReference type="Proteomes" id="UP000595814">
    <property type="component" value="Chromosome"/>
</dbReference>
<proteinExistence type="predicted"/>
<evidence type="ECO:0000313" key="1">
    <source>
        <dbReference type="EMBL" id="QQK07036.1"/>
    </source>
</evidence>
<accession>A0AC61MRH0</accession>
<evidence type="ECO:0000313" key="2">
    <source>
        <dbReference type="Proteomes" id="UP000595814"/>
    </source>
</evidence>
<organism evidence="1 2">
    <name type="scientific">Miniphocaeibacter halophilus</name>
    <dbReference type="NCBI Taxonomy" id="2931922"/>
    <lineage>
        <taxon>Bacteria</taxon>
        <taxon>Bacillati</taxon>
        <taxon>Bacillota</taxon>
        <taxon>Tissierellia</taxon>
        <taxon>Tissierellales</taxon>
        <taxon>Peptoniphilaceae</taxon>
        <taxon>Miniphocaeibacter</taxon>
    </lineage>
</organism>
<sequence>MKFNDFQPIYIQIMDYIKYQIIRGELKIDEKVPSVREIASTLKVNPNTVQRSYSELEREDVIYAKRGLGNFVTSDPDIVNNLKEEKAKEILDNFLNEIRKLGLTKYESIKLIEEGWKDNE</sequence>
<protein>
    <submittedName>
        <fullName evidence="1">GntR family transcriptional regulator</fullName>
    </submittedName>
</protein>
<reference evidence="1 2" key="1">
    <citation type="journal article" date="2022" name="Int. J. Syst. Evol. Microbiol.">
        <title>Miniphocaeibacter halophilus sp. nov., an ammonium-tolerant acetate-producing bacterium isolated from a biogas system.</title>
        <authorList>
            <person name="Schnurer A."/>
            <person name="Singh A."/>
            <person name="Bi S."/>
            <person name="Qiao W."/>
            <person name="Westerholm M."/>
        </authorList>
    </citation>
    <scope>NUCLEOTIDE SEQUENCE [LARGE SCALE GENOMIC DNA]</scope>
    <source>
        <strain evidence="1 2">AMB_01</strain>
    </source>
</reference>
<dbReference type="EMBL" id="CP066744">
    <property type="protein sequence ID" value="QQK07036.1"/>
    <property type="molecule type" value="Genomic_DNA"/>
</dbReference>
<keyword evidence="2" id="KW-1185">Reference proteome</keyword>
<name>A0AC61MRH0_9FIRM</name>